<dbReference type="Proteomes" id="UP001310890">
    <property type="component" value="Unassembled WGS sequence"/>
</dbReference>
<gene>
    <name evidence="2" type="ORF">LTR62_007936</name>
</gene>
<evidence type="ECO:0000313" key="2">
    <source>
        <dbReference type="EMBL" id="KAK5116389.1"/>
    </source>
</evidence>
<sequence>MSPFQATTTPRDPNAKRPKRASSTVERRRTLSMADAKPSVNPKQLQALLQAGMSESEASTAISEVPVRHVSLREPARRSTNEQATSSGRRRETAEDVEAVSGVRRTTSTAAAYKPGDAAARRKIQNRRSLPTGPEPQGKLIGIPHGWRATYEREDIFPSNLDLDALSSAAIDPSAAWPATATDIHTARPPLKPQDRPNWTQQSQCGNSTPHLLLNLRTRHHKKTAPATEPVVPDAGNVQKGLRPPMDQRRSYSAGMEDLVAGAVERIRKEEKEAKARRRRSVLGIFRRG</sequence>
<dbReference type="AlphaFoldDB" id="A0AAN7TN30"/>
<feature type="region of interest" description="Disordered" evidence="1">
    <location>
        <begin position="222"/>
        <end position="253"/>
    </location>
</feature>
<proteinExistence type="predicted"/>
<organism evidence="2 3">
    <name type="scientific">Meristemomyces frigidus</name>
    <dbReference type="NCBI Taxonomy" id="1508187"/>
    <lineage>
        <taxon>Eukaryota</taxon>
        <taxon>Fungi</taxon>
        <taxon>Dikarya</taxon>
        <taxon>Ascomycota</taxon>
        <taxon>Pezizomycotina</taxon>
        <taxon>Dothideomycetes</taxon>
        <taxon>Dothideomycetidae</taxon>
        <taxon>Mycosphaerellales</taxon>
        <taxon>Teratosphaeriaceae</taxon>
        <taxon>Meristemomyces</taxon>
    </lineage>
</organism>
<feature type="compositionally biased region" description="Polar residues" evidence="1">
    <location>
        <begin position="1"/>
        <end position="11"/>
    </location>
</feature>
<comment type="caution">
    <text evidence="2">The sequence shown here is derived from an EMBL/GenBank/DDBJ whole genome shotgun (WGS) entry which is preliminary data.</text>
</comment>
<protein>
    <submittedName>
        <fullName evidence="2">Uncharacterized protein</fullName>
    </submittedName>
</protein>
<reference evidence="2" key="1">
    <citation type="submission" date="2023-08" db="EMBL/GenBank/DDBJ databases">
        <title>Black Yeasts Isolated from many extreme environments.</title>
        <authorList>
            <person name="Coleine C."/>
            <person name="Stajich J.E."/>
            <person name="Selbmann L."/>
        </authorList>
    </citation>
    <scope>NUCLEOTIDE SEQUENCE</scope>
    <source>
        <strain evidence="2">CCFEE 5401</strain>
    </source>
</reference>
<feature type="compositionally biased region" description="Basic and acidic residues" evidence="1">
    <location>
        <begin position="71"/>
        <end position="80"/>
    </location>
</feature>
<feature type="region of interest" description="Disordered" evidence="1">
    <location>
        <begin position="1"/>
        <end position="142"/>
    </location>
</feature>
<accession>A0AAN7TN30</accession>
<name>A0AAN7TN30_9PEZI</name>
<evidence type="ECO:0000256" key="1">
    <source>
        <dbReference type="SAM" id="MobiDB-lite"/>
    </source>
</evidence>
<evidence type="ECO:0000313" key="3">
    <source>
        <dbReference type="Proteomes" id="UP001310890"/>
    </source>
</evidence>
<dbReference type="EMBL" id="JAVRRL010000008">
    <property type="protein sequence ID" value="KAK5116389.1"/>
    <property type="molecule type" value="Genomic_DNA"/>
</dbReference>
<feature type="region of interest" description="Disordered" evidence="1">
    <location>
        <begin position="185"/>
        <end position="205"/>
    </location>
</feature>